<name>A0AAP0N972_LIQFO</name>
<comment type="caution">
    <text evidence="2">The sequence shown here is derived from an EMBL/GenBank/DDBJ whole genome shotgun (WGS) entry which is preliminary data.</text>
</comment>
<proteinExistence type="predicted"/>
<reference evidence="2 3" key="1">
    <citation type="journal article" date="2024" name="Plant J.">
        <title>Genome sequences and population genomics reveal climatic adaptation and genomic divergence between two closely related sweetgum species.</title>
        <authorList>
            <person name="Xu W.Q."/>
            <person name="Ren C.Q."/>
            <person name="Zhang X.Y."/>
            <person name="Comes H.P."/>
            <person name="Liu X.H."/>
            <person name="Li Y.G."/>
            <person name="Kettle C.J."/>
            <person name="Jalonen R."/>
            <person name="Gaisberger H."/>
            <person name="Ma Y.Z."/>
            <person name="Qiu Y.X."/>
        </authorList>
    </citation>
    <scope>NUCLEOTIDE SEQUENCE [LARGE SCALE GENOMIC DNA]</scope>
    <source>
        <strain evidence="2">Hangzhou</strain>
    </source>
</reference>
<organism evidence="2 3">
    <name type="scientific">Liquidambar formosana</name>
    <name type="common">Formosan gum</name>
    <dbReference type="NCBI Taxonomy" id="63359"/>
    <lineage>
        <taxon>Eukaryota</taxon>
        <taxon>Viridiplantae</taxon>
        <taxon>Streptophyta</taxon>
        <taxon>Embryophyta</taxon>
        <taxon>Tracheophyta</taxon>
        <taxon>Spermatophyta</taxon>
        <taxon>Magnoliopsida</taxon>
        <taxon>eudicotyledons</taxon>
        <taxon>Gunneridae</taxon>
        <taxon>Pentapetalae</taxon>
        <taxon>Saxifragales</taxon>
        <taxon>Altingiaceae</taxon>
        <taxon>Liquidambar</taxon>
    </lineage>
</organism>
<feature type="compositionally biased region" description="Basic and acidic residues" evidence="1">
    <location>
        <begin position="42"/>
        <end position="52"/>
    </location>
</feature>
<evidence type="ECO:0000313" key="3">
    <source>
        <dbReference type="Proteomes" id="UP001415857"/>
    </source>
</evidence>
<evidence type="ECO:0000313" key="2">
    <source>
        <dbReference type="EMBL" id="KAK9267922.1"/>
    </source>
</evidence>
<keyword evidence="3" id="KW-1185">Reference proteome</keyword>
<feature type="region of interest" description="Disordered" evidence="1">
    <location>
        <begin position="1"/>
        <end position="60"/>
    </location>
</feature>
<dbReference type="EMBL" id="JBBPBK010000016">
    <property type="protein sequence ID" value="KAK9267922.1"/>
    <property type="molecule type" value="Genomic_DNA"/>
</dbReference>
<sequence length="92" mass="10498">MDVMFGKSAKNRRTHTAVNSAPPRSHHLHICIFDPKKKRGARERERERKGSLDGDGEEEVVLQEAKEGPLEMGVFELCFPMEASRLPAIFHR</sequence>
<dbReference type="AlphaFoldDB" id="A0AAP0N972"/>
<protein>
    <submittedName>
        <fullName evidence="2">Uncharacterized protein</fullName>
    </submittedName>
</protein>
<dbReference type="Proteomes" id="UP001415857">
    <property type="component" value="Unassembled WGS sequence"/>
</dbReference>
<accession>A0AAP0N972</accession>
<evidence type="ECO:0000256" key="1">
    <source>
        <dbReference type="SAM" id="MobiDB-lite"/>
    </source>
</evidence>
<gene>
    <name evidence="2" type="ORF">L1049_010359</name>
</gene>